<sequence length="641" mass="72669">MLLEVLKPLESWEIDMARESKVQVLTENAKVSELPAVKREWRFGDRSRIEQCYDHVDSSFESELCRRLICDLEAVEFLEAILSAQFPEAFTPTPSQLNMLFTMISHPLFAGMSNAQRKQLSADVVPLSELEMKFKPDPSLVYTPIAETSTRVFVKLLSTGLSIHELGFHEALDVGREGIVEATSPPRRQRKARYNKSYDDDLFGSPQKPSKRNSDDAALAEFAPPGTAKRGRKNNGSSNKQKMLEDSEGNDIFSGPKIKSLWASVDEDILRILGWGFKCSSAFAARERDSKVRSTGDLSKSLEGRWPAYRNLIEILVGILERDWKETLDEVKEDNDGEELLYDSLLFKLLRYKTSGLRSIRWKSALSAVFATNSAGESQQYREIFSKEIEAKASATTLERANYALFLGEDSYPFGDLDSLSLRKRTLGLLFDIAAATTDTVDQWSWFMEMSSYLRDVSLQTLTYFLDPPRLLIGKKSEYVCNLCEALLQPLVTYSRLPKDWIEDFERGKVYISEFLALQPKQTTSDDYTRLAESTIKVAILVETLFRTWVKERMSNAGTRPEVASEGSAQQLDPGTDRLSESLQSGIAGRRHLLERARRLSAYREDKRWGRLSAALAGSEARLVLTMQSLEEHEAQERLRS</sequence>
<keyword evidence="3" id="KW-1185">Reference proteome</keyword>
<name>A0ABR1FAV0_9ASCO</name>
<evidence type="ECO:0000313" key="2">
    <source>
        <dbReference type="EMBL" id="KAK7206248.1"/>
    </source>
</evidence>
<dbReference type="GeneID" id="90036549"/>
<proteinExistence type="predicted"/>
<accession>A0ABR1FAV0</accession>
<protein>
    <submittedName>
        <fullName evidence="2">Uncharacterized protein</fullName>
    </submittedName>
</protein>
<comment type="caution">
    <text evidence="2">The sequence shown here is derived from an EMBL/GenBank/DDBJ whole genome shotgun (WGS) entry which is preliminary data.</text>
</comment>
<dbReference type="EMBL" id="JBBJBU010000003">
    <property type="protein sequence ID" value="KAK7206248.1"/>
    <property type="molecule type" value="Genomic_DNA"/>
</dbReference>
<feature type="region of interest" description="Disordered" evidence="1">
    <location>
        <begin position="557"/>
        <end position="579"/>
    </location>
</feature>
<evidence type="ECO:0000313" key="3">
    <source>
        <dbReference type="Proteomes" id="UP001498771"/>
    </source>
</evidence>
<dbReference type="Proteomes" id="UP001498771">
    <property type="component" value="Unassembled WGS sequence"/>
</dbReference>
<dbReference type="RefSeq" id="XP_064769281.1">
    <property type="nucleotide sequence ID" value="XM_064911037.1"/>
</dbReference>
<organism evidence="2 3">
    <name type="scientific">Myxozyma melibiosi</name>
    <dbReference type="NCBI Taxonomy" id="54550"/>
    <lineage>
        <taxon>Eukaryota</taxon>
        <taxon>Fungi</taxon>
        <taxon>Dikarya</taxon>
        <taxon>Ascomycota</taxon>
        <taxon>Saccharomycotina</taxon>
        <taxon>Lipomycetes</taxon>
        <taxon>Lipomycetales</taxon>
        <taxon>Lipomycetaceae</taxon>
        <taxon>Myxozyma</taxon>
    </lineage>
</organism>
<gene>
    <name evidence="2" type="ORF">BZA70DRAFT_266569</name>
</gene>
<reference evidence="2 3" key="1">
    <citation type="submission" date="2024-03" db="EMBL/GenBank/DDBJ databases">
        <title>Genome-scale model development and genomic sequencing of the oleaginous clade Lipomyces.</title>
        <authorList>
            <consortium name="Lawrence Berkeley National Laboratory"/>
            <person name="Czajka J.J."/>
            <person name="Han Y."/>
            <person name="Kim J."/>
            <person name="Mondo S.J."/>
            <person name="Hofstad B.A."/>
            <person name="Robles A."/>
            <person name="Haridas S."/>
            <person name="Riley R."/>
            <person name="LaButti K."/>
            <person name="Pangilinan J."/>
            <person name="Andreopoulos W."/>
            <person name="Lipzen A."/>
            <person name="Yan J."/>
            <person name="Wang M."/>
            <person name="Ng V."/>
            <person name="Grigoriev I.V."/>
            <person name="Spatafora J.W."/>
            <person name="Magnuson J.K."/>
            <person name="Baker S.E."/>
            <person name="Pomraning K.R."/>
        </authorList>
    </citation>
    <scope>NUCLEOTIDE SEQUENCE [LARGE SCALE GENOMIC DNA]</scope>
    <source>
        <strain evidence="2 3">Phaff 52-87</strain>
    </source>
</reference>
<feature type="region of interest" description="Disordered" evidence="1">
    <location>
        <begin position="179"/>
        <end position="249"/>
    </location>
</feature>
<evidence type="ECO:0000256" key="1">
    <source>
        <dbReference type="SAM" id="MobiDB-lite"/>
    </source>
</evidence>